<keyword evidence="3" id="KW-1185">Reference proteome</keyword>
<gene>
    <name evidence="2" type="ORF">CH63R_00224</name>
</gene>
<dbReference type="Pfam" id="PF05721">
    <property type="entry name" value="PhyH"/>
    <property type="match status" value="1"/>
</dbReference>
<dbReference type="Proteomes" id="UP000092177">
    <property type="component" value="Chromosome 1"/>
</dbReference>
<dbReference type="VEuPathDB" id="FungiDB:CH63R_00224"/>
<dbReference type="OrthoDB" id="445007at2759"/>
<proteinExistence type="predicted"/>
<dbReference type="GeneID" id="28859306"/>
<evidence type="ECO:0000313" key="3">
    <source>
        <dbReference type="Proteomes" id="UP000092177"/>
    </source>
</evidence>
<dbReference type="SUPFAM" id="SSF51197">
    <property type="entry name" value="Clavaminate synthase-like"/>
    <property type="match status" value="1"/>
</dbReference>
<dbReference type="GO" id="GO:0051213">
    <property type="term" value="F:dioxygenase activity"/>
    <property type="evidence" value="ECO:0007669"/>
    <property type="project" value="UniProtKB-KW"/>
</dbReference>
<dbReference type="EMBL" id="LTAN01000001">
    <property type="protein sequence ID" value="OBR15044.1"/>
    <property type="molecule type" value="Genomic_DNA"/>
</dbReference>
<reference evidence="3" key="1">
    <citation type="journal article" date="2017" name="BMC Genomics">
        <title>Gapless genome assembly of Colletotrichum higginsianum reveals chromosome structure and association of transposable elements with secondary metabolite gene clusters.</title>
        <authorList>
            <person name="Dallery J.-F."/>
            <person name="Lapalu N."/>
            <person name="Zampounis A."/>
            <person name="Pigne S."/>
            <person name="Luyten I."/>
            <person name="Amselem J."/>
            <person name="Wittenberg A.H.J."/>
            <person name="Zhou S."/>
            <person name="de Queiroz M.V."/>
            <person name="Robin G.P."/>
            <person name="Auger A."/>
            <person name="Hainaut M."/>
            <person name="Henrissat B."/>
            <person name="Kim K.-T."/>
            <person name="Lee Y.-H."/>
            <person name="Lespinet O."/>
            <person name="Schwartz D.C."/>
            <person name="Thon M.R."/>
            <person name="O'Connell R.J."/>
        </authorList>
    </citation>
    <scope>NUCLEOTIDE SEQUENCE [LARGE SCALE GENOMIC DNA]</scope>
    <source>
        <strain evidence="3">IMI 349063</strain>
    </source>
</reference>
<feature type="region of interest" description="Disordered" evidence="1">
    <location>
        <begin position="454"/>
        <end position="474"/>
    </location>
</feature>
<keyword evidence="2" id="KW-0223">Dioxygenase</keyword>
<dbReference type="RefSeq" id="XP_018163561.1">
    <property type="nucleotide sequence ID" value="XM_018295199.1"/>
</dbReference>
<dbReference type="InterPro" id="IPR036527">
    <property type="entry name" value="SCP2_sterol-bd_dom_sf"/>
</dbReference>
<comment type="caution">
    <text evidence="2">The sequence shown here is derived from an EMBL/GenBank/DDBJ whole genome shotgun (WGS) entry which is preliminary data.</text>
</comment>
<dbReference type="AlphaFoldDB" id="A0A1B7YSW2"/>
<keyword evidence="2" id="KW-0560">Oxidoreductase</keyword>
<organism evidence="2 3">
    <name type="scientific">Colletotrichum higginsianum (strain IMI 349063)</name>
    <name type="common">Crucifer anthracnose fungus</name>
    <dbReference type="NCBI Taxonomy" id="759273"/>
    <lineage>
        <taxon>Eukaryota</taxon>
        <taxon>Fungi</taxon>
        <taxon>Dikarya</taxon>
        <taxon>Ascomycota</taxon>
        <taxon>Pezizomycotina</taxon>
        <taxon>Sordariomycetes</taxon>
        <taxon>Hypocreomycetidae</taxon>
        <taxon>Glomerellales</taxon>
        <taxon>Glomerellaceae</taxon>
        <taxon>Colletotrichum</taxon>
        <taxon>Colletotrichum destructivum species complex</taxon>
    </lineage>
</organism>
<dbReference type="InterPro" id="IPR008775">
    <property type="entry name" value="Phytyl_CoA_dOase-like"/>
</dbReference>
<evidence type="ECO:0000313" key="2">
    <source>
        <dbReference type="EMBL" id="OBR15044.1"/>
    </source>
</evidence>
<protein>
    <submittedName>
        <fullName evidence="2">Phytanoyl-dioxygenase</fullName>
    </submittedName>
</protein>
<name>A0A1B7YSW2_COLHI</name>
<dbReference type="Gene3D" id="2.60.120.620">
    <property type="entry name" value="q2cbj1_9rhob like domain"/>
    <property type="match status" value="1"/>
</dbReference>
<dbReference type="SUPFAM" id="SSF55718">
    <property type="entry name" value="SCP-like"/>
    <property type="match status" value="1"/>
</dbReference>
<evidence type="ECO:0000256" key="1">
    <source>
        <dbReference type="SAM" id="MobiDB-lite"/>
    </source>
</evidence>
<sequence>MSMPPPSRSLGSGLDFSHIKYGDKAKRFAAQSTLAREILIQKLQAFQEIKALIKITFSERDRSSAAIWIDARSSPVKLLDSAPADNAEPSFELSWPPEKFEDLRDGREDPQTAVMMSAGSGGSKGNLPLAIRFADLITPDPTEPPQTADQLDLNELPKPTEDIDQVKRDLRKWGYGLVTGAPCCALLKNALTTEQVAILKKGAQEQAAGERKAGVATFDGGPKKPNQRIWNLFNKGEEFLDLLNHPLIDEVVPWYLGCDNPLLWSYSVNIARPGGLPQVLHWDQGIMGHGRAKAVALNISWLLCDFHEKNGGTRIFPGSHDKNVRPRNVFSSDGSIGCEAPAGTALIFEGRIWHGTGTNTETSGERPCVLSLFTHPAVRPKENALLGLSWEVEDQLPERQKSLAALRTGQAGVGGALGEAREGIIIRRPRGDEHRPVGKVRAPHDDAEVERLLLNGDHANNEQSNVREAGGLDK</sequence>
<accession>A0A1B7YSW2</accession>
<dbReference type="KEGG" id="chig:CH63R_00224"/>